<dbReference type="InterPro" id="IPR010591">
    <property type="entry name" value="ATP11"/>
</dbReference>
<feature type="compositionally biased region" description="Basic and acidic residues" evidence="5">
    <location>
        <begin position="1"/>
        <end position="31"/>
    </location>
</feature>
<dbReference type="GO" id="GO:0005739">
    <property type="term" value="C:mitochondrion"/>
    <property type="evidence" value="ECO:0007669"/>
    <property type="project" value="UniProtKB-SubCell"/>
</dbReference>
<evidence type="ECO:0000256" key="4">
    <source>
        <dbReference type="ARBA" id="ARBA00023128"/>
    </source>
</evidence>
<dbReference type="Pfam" id="PF06644">
    <property type="entry name" value="ATP11"/>
    <property type="match status" value="1"/>
</dbReference>
<comment type="subcellular location">
    <subcellularLocation>
        <location evidence="1">Mitochondrion</location>
    </subcellularLocation>
</comment>
<dbReference type="OrthoDB" id="16535at2759"/>
<dbReference type="AlphaFoldDB" id="A0A2A9P1W0"/>
<evidence type="ECO:0000313" key="6">
    <source>
        <dbReference type="EMBL" id="PFH54742.1"/>
    </source>
</evidence>
<evidence type="ECO:0000256" key="3">
    <source>
        <dbReference type="ARBA" id="ARBA00022946"/>
    </source>
</evidence>
<protein>
    <recommendedName>
        <fullName evidence="8">ATP11-domain-containing protein</fullName>
    </recommendedName>
</protein>
<evidence type="ECO:0000256" key="5">
    <source>
        <dbReference type="SAM" id="MobiDB-lite"/>
    </source>
</evidence>
<dbReference type="Proteomes" id="UP000242287">
    <property type="component" value="Unassembled WGS sequence"/>
</dbReference>
<sequence>MTLHVSREDLSVEQLKQRVREAELERKRQLREQSITKARDVGEQNPIAKGSDKDGSSFTPPIAQKERKDGSPVKPLSSILNISRVLSTPHTPAQVSALWNAYHMSRSQGTGRGFVCASIPMETYRKMTSMAAKYPTFVIPVPRPRNPAEPKIDGETDAAYEFYYLQWNFHGVPPTPYANDDPFKKPKLTPSDGPETSTVLFTPLQEYKLRLSFATPYLVLTNYTDLAQTHGIVLLRGEITPNANMIQGQNYMLSQSDAQFLAMSMQKFYLWDNDQSGQSNGRKLLKQFHEEPTQFKWEDLLEEARLDV</sequence>
<name>A0A2A9P1W0_9AGAR</name>
<evidence type="ECO:0000313" key="7">
    <source>
        <dbReference type="Proteomes" id="UP000242287"/>
    </source>
</evidence>
<dbReference type="GO" id="GO:0033615">
    <property type="term" value="P:mitochondrial proton-transporting ATP synthase complex assembly"/>
    <property type="evidence" value="ECO:0007669"/>
    <property type="project" value="TreeGrafter"/>
</dbReference>
<gene>
    <name evidence="6" type="ORF">AMATHDRAFT_284</name>
</gene>
<accession>A0A2A9P1W0</accession>
<evidence type="ECO:0000256" key="1">
    <source>
        <dbReference type="ARBA" id="ARBA00004173"/>
    </source>
</evidence>
<organism evidence="6 7">
    <name type="scientific">Amanita thiersii Skay4041</name>
    <dbReference type="NCBI Taxonomy" id="703135"/>
    <lineage>
        <taxon>Eukaryota</taxon>
        <taxon>Fungi</taxon>
        <taxon>Dikarya</taxon>
        <taxon>Basidiomycota</taxon>
        <taxon>Agaricomycotina</taxon>
        <taxon>Agaricomycetes</taxon>
        <taxon>Agaricomycetidae</taxon>
        <taxon>Agaricales</taxon>
        <taxon>Pluteineae</taxon>
        <taxon>Amanitaceae</taxon>
        <taxon>Amanita</taxon>
    </lineage>
</organism>
<evidence type="ECO:0000256" key="2">
    <source>
        <dbReference type="ARBA" id="ARBA00009116"/>
    </source>
</evidence>
<dbReference type="EMBL" id="KZ301969">
    <property type="protein sequence ID" value="PFH54742.1"/>
    <property type="molecule type" value="Genomic_DNA"/>
</dbReference>
<keyword evidence="4" id="KW-0496">Mitochondrion</keyword>
<dbReference type="STRING" id="703135.A0A2A9P1W0"/>
<dbReference type="PANTHER" id="PTHR13126">
    <property type="entry name" value="CHAPERONE ATP11"/>
    <property type="match status" value="1"/>
</dbReference>
<reference evidence="6 7" key="1">
    <citation type="submission" date="2014-02" db="EMBL/GenBank/DDBJ databases">
        <title>Transposable element dynamics among asymbiotic and ectomycorrhizal Amanita fungi.</title>
        <authorList>
            <consortium name="DOE Joint Genome Institute"/>
            <person name="Hess J."/>
            <person name="Skrede I."/>
            <person name="Wolfe B."/>
            <person name="LaButti K."/>
            <person name="Ohm R.A."/>
            <person name="Grigoriev I.V."/>
            <person name="Pringle A."/>
        </authorList>
    </citation>
    <scope>NUCLEOTIDE SEQUENCE [LARGE SCALE GENOMIC DNA]</scope>
    <source>
        <strain evidence="6 7">SKay4041</strain>
    </source>
</reference>
<comment type="similarity">
    <text evidence="2">Belongs to the ATP11 family.</text>
</comment>
<feature type="region of interest" description="Disordered" evidence="5">
    <location>
        <begin position="1"/>
        <end position="75"/>
    </location>
</feature>
<keyword evidence="3" id="KW-0809">Transit peptide</keyword>
<keyword evidence="7" id="KW-1185">Reference proteome</keyword>
<dbReference type="PANTHER" id="PTHR13126:SF0">
    <property type="entry name" value="ATP SYNTHASE MITOCHONDRIAL F1 COMPLEX ASSEMBLY FACTOR 1"/>
    <property type="match status" value="1"/>
</dbReference>
<evidence type="ECO:0008006" key="8">
    <source>
        <dbReference type="Google" id="ProtNLM"/>
    </source>
</evidence>
<proteinExistence type="inferred from homology"/>